<dbReference type="PROSITE" id="PS50878">
    <property type="entry name" value="RT_POL"/>
    <property type="match status" value="1"/>
</dbReference>
<dbReference type="InterPro" id="IPR043502">
    <property type="entry name" value="DNA/RNA_pol_sf"/>
</dbReference>
<dbReference type="PANTHER" id="PTHR31635">
    <property type="entry name" value="REVERSE TRANSCRIPTASE DOMAIN-CONTAINING PROTEIN-RELATED"/>
    <property type="match status" value="1"/>
</dbReference>
<dbReference type="Proteomes" id="UP000694523">
    <property type="component" value="Unplaced"/>
</dbReference>
<sequence>MLHRARQNYFESGEKAGKLLSNYIKQKKFNSLIPAIQTNENSLVTDPAKINQRFKEYYKDLYSSACTTTDEEIEAFLDLDLPKLDENQKQALDSPITLGEIQKAIQELPLGKSPGPDGFTAEFFKCYSTELSPFLLDLYVEMFNEESLAPSLDQAIVTLILKPGKTPIECKNYRPISLIQTDCKILSKILAVRLDKVISSLIHSDQVGFICKRNSSDNIRRLINIFWTVRESNTPTAAISLDAEKAFDRVEWQYMFRVLNRFGFGQVFMRWIKILYKNPVAAVQTNGIISSFFRLGRGTRQGSSLSPALFNLALEPLAQAIRKNSQFPGIKIGNTSHKLILYADDILCFVTDPTTSIPVLLNIINTFSKISGYKVNWNKSEALPLTSYCPKTLFQMGQFRWPREGIQYLGILFPPKLDDIVEKNLDPLIKN</sequence>
<dbReference type="Pfam" id="PF00078">
    <property type="entry name" value="RVT_1"/>
    <property type="match status" value="1"/>
</dbReference>
<feature type="domain" description="Reverse transcriptase" evidence="1">
    <location>
        <begin position="141"/>
        <end position="413"/>
    </location>
</feature>
<dbReference type="PANTHER" id="PTHR31635:SF196">
    <property type="entry name" value="REVERSE TRANSCRIPTASE DOMAIN-CONTAINING PROTEIN-RELATED"/>
    <property type="match status" value="1"/>
</dbReference>
<dbReference type="AlphaFoldDB" id="A0A8C6T8R1"/>
<evidence type="ECO:0000313" key="3">
    <source>
        <dbReference type="Proteomes" id="UP000694523"/>
    </source>
</evidence>
<evidence type="ECO:0000313" key="2">
    <source>
        <dbReference type="Ensembl" id="ENSNMLP00000016933.1"/>
    </source>
</evidence>
<protein>
    <recommendedName>
        <fullName evidence="1">Reverse transcriptase domain-containing protein</fullName>
    </recommendedName>
</protein>
<dbReference type="InterPro" id="IPR000477">
    <property type="entry name" value="RT_dom"/>
</dbReference>
<dbReference type="CDD" id="cd01650">
    <property type="entry name" value="RT_nLTR_like"/>
    <property type="match status" value="1"/>
</dbReference>
<dbReference type="SUPFAM" id="SSF56672">
    <property type="entry name" value="DNA/RNA polymerases"/>
    <property type="match status" value="1"/>
</dbReference>
<accession>A0A8C6T8R1</accession>
<dbReference type="Ensembl" id="ENSNMLT00000019048.1">
    <property type="protein sequence ID" value="ENSNMLP00000016933.1"/>
    <property type="gene ID" value="ENSNMLG00000011203.1"/>
</dbReference>
<reference evidence="2" key="1">
    <citation type="submission" date="2025-08" db="UniProtKB">
        <authorList>
            <consortium name="Ensembl"/>
        </authorList>
    </citation>
    <scope>IDENTIFICATION</scope>
</reference>
<proteinExistence type="predicted"/>
<evidence type="ECO:0000259" key="1">
    <source>
        <dbReference type="PROSITE" id="PS50878"/>
    </source>
</evidence>
<keyword evidence="3" id="KW-1185">Reference proteome</keyword>
<reference evidence="2" key="2">
    <citation type="submission" date="2025-09" db="UniProtKB">
        <authorList>
            <consortium name="Ensembl"/>
        </authorList>
    </citation>
    <scope>IDENTIFICATION</scope>
</reference>
<name>A0A8C6T8R1_9GOBI</name>
<organism evidence="2 3">
    <name type="scientific">Neogobius melanostomus</name>
    <name type="common">round goby</name>
    <dbReference type="NCBI Taxonomy" id="47308"/>
    <lineage>
        <taxon>Eukaryota</taxon>
        <taxon>Metazoa</taxon>
        <taxon>Chordata</taxon>
        <taxon>Craniata</taxon>
        <taxon>Vertebrata</taxon>
        <taxon>Euteleostomi</taxon>
        <taxon>Actinopterygii</taxon>
        <taxon>Neopterygii</taxon>
        <taxon>Teleostei</taxon>
        <taxon>Neoteleostei</taxon>
        <taxon>Acanthomorphata</taxon>
        <taxon>Gobiaria</taxon>
        <taxon>Gobiiformes</taxon>
        <taxon>Gobioidei</taxon>
        <taxon>Gobiidae</taxon>
        <taxon>Benthophilinae</taxon>
        <taxon>Neogobiini</taxon>
        <taxon>Neogobius</taxon>
    </lineage>
</organism>